<dbReference type="InterPro" id="IPR011662">
    <property type="entry name" value="Secretin/TonB_short_N"/>
</dbReference>
<evidence type="ECO:0000256" key="12">
    <source>
        <dbReference type="RuleBase" id="RU003357"/>
    </source>
</evidence>
<keyword evidence="5 11" id="KW-0812">Transmembrane</keyword>
<keyword evidence="7" id="KW-0406">Ion transport</keyword>
<evidence type="ECO:0000256" key="5">
    <source>
        <dbReference type="ARBA" id="ARBA00022692"/>
    </source>
</evidence>
<keyword evidence="10 11" id="KW-0998">Cell outer membrane</keyword>
<evidence type="ECO:0000256" key="7">
    <source>
        <dbReference type="ARBA" id="ARBA00023065"/>
    </source>
</evidence>
<organism evidence="15 16">
    <name type="scientific">Sphingosinicella xenopeptidilytica</name>
    <dbReference type="NCBI Taxonomy" id="364098"/>
    <lineage>
        <taxon>Bacteria</taxon>
        <taxon>Pseudomonadati</taxon>
        <taxon>Pseudomonadota</taxon>
        <taxon>Alphaproteobacteria</taxon>
        <taxon>Sphingomonadales</taxon>
        <taxon>Sphingosinicellaceae</taxon>
        <taxon>Sphingosinicella</taxon>
    </lineage>
</organism>
<keyword evidence="16" id="KW-1185">Reference proteome</keyword>
<comment type="subcellular location">
    <subcellularLocation>
        <location evidence="1 11">Cell outer membrane</location>
        <topology evidence="1 11">Multi-pass membrane protein</topology>
    </subcellularLocation>
</comment>
<dbReference type="PANTHER" id="PTHR32552:SF81">
    <property type="entry name" value="TONB-DEPENDENT OUTER MEMBRANE RECEPTOR"/>
    <property type="match status" value="1"/>
</dbReference>
<keyword evidence="2 11" id="KW-0813">Transport</keyword>
<sequence>MTSAYTSVSTWVLLAALATCGTPSQSPAAVQSAPGQSARLFFNIPAQRLASALAQFSRQSRLGVLMPGDLVRDRMSTAISGEMTPHEALVRLSAGTGLRVVVLPDGGFTLVTEKVRANKESNRARLEAAGSAHHQKGGIRSSSIESEAAPEVIVTAQKREERLQDVPVPVTSIDALKLVAHNQLRLEDYQTQVPGLRVTPAGEFGQILSIRGITAGGLGGNPAVAITLDEQQLGSSTALGYGLVIPDLDPRELERVEVLRGPQGTLYGANSLGGLVKYVLSEPVIGTSDGLVEASVHTVQNGPTPGYSIHASTNIAVQEQVAVRISGFEREDAGYIDNDALELRSVNRQKVFGGRLSLLWRPTTNFSATLNALYQNFDAEGGNDVNPSLGDLKQEKIVGTGRNKGAVGAYSLKLRGSFAQWDLISVSGYSNRTAQSSIDHILRRASVLALYGVGGAELVNISQQRKFSQEFRASGTLSEGTDILLGAYYTYEHAPIEQTIYARELTSERVVGVPYHSTFLSTYNELAAFANLTFRVSPAFDVQFGGRASAIRQSFQQTTLSLFASEEPSVGDVQRARAHPVNYMITPRYRITPELILYGRLASGYRPGGANVVLCSTYSFPCQYAPDKTINREIGIKGDLLDGKIYLDTSLYWIDWKNIQLFTIDPIGNQGYRINGSGALSRGIELSLTLMPGSGLELTGWGVLADAELTKPFPSGTTVRGAVGDKLPFSSHFTGGVTIDKKLKIGSAGVSLGGSFSYVGYRQGGFASASDPAGIRPQLPGYTRTDLRASVRFSEWKIDVFLNNITDERGVLVAGSDLFYPSTVYIKPRTLGISLSRSL</sequence>
<evidence type="ECO:0000256" key="13">
    <source>
        <dbReference type="SAM" id="SignalP"/>
    </source>
</evidence>
<dbReference type="Proteomes" id="UP001597124">
    <property type="component" value="Unassembled WGS sequence"/>
</dbReference>
<evidence type="ECO:0000256" key="11">
    <source>
        <dbReference type="PROSITE-ProRule" id="PRU01360"/>
    </source>
</evidence>
<evidence type="ECO:0000256" key="9">
    <source>
        <dbReference type="ARBA" id="ARBA00023136"/>
    </source>
</evidence>
<evidence type="ECO:0000313" key="15">
    <source>
        <dbReference type="EMBL" id="MFD0849001.1"/>
    </source>
</evidence>
<dbReference type="PROSITE" id="PS52016">
    <property type="entry name" value="TONB_DEPENDENT_REC_3"/>
    <property type="match status" value="1"/>
</dbReference>
<comment type="similarity">
    <text evidence="11 12">Belongs to the TonB-dependent receptor family.</text>
</comment>
<dbReference type="InterPro" id="IPR036942">
    <property type="entry name" value="Beta-barrel_TonB_sf"/>
</dbReference>
<feature type="signal peptide" evidence="13">
    <location>
        <begin position="1"/>
        <end position="28"/>
    </location>
</feature>
<comment type="caution">
    <text evidence="15">The sequence shown here is derived from an EMBL/GenBank/DDBJ whole genome shotgun (WGS) entry which is preliminary data.</text>
</comment>
<dbReference type="Pfam" id="PF00593">
    <property type="entry name" value="TonB_dep_Rec_b-barrel"/>
    <property type="match status" value="1"/>
</dbReference>
<dbReference type="Gene3D" id="3.55.50.30">
    <property type="match status" value="1"/>
</dbReference>
<keyword evidence="8 12" id="KW-0798">TonB box</keyword>
<dbReference type="InterPro" id="IPR039426">
    <property type="entry name" value="TonB-dep_rcpt-like"/>
</dbReference>
<protein>
    <submittedName>
        <fullName evidence="15">TonB-dependent receptor domain-containing protein</fullName>
    </submittedName>
</protein>
<dbReference type="RefSeq" id="WP_381490769.1">
    <property type="nucleotide sequence ID" value="NZ_JBHTIK010000005.1"/>
</dbReference>
<keyword evidence="9 11" id="KW-0472">Membrane</keyword>
<evidence type="ECO:0000256" key="6">
    <source>
        <dbReference type="ARBA" id="ARBA00023004"/>
    </source>
</evidence>
<keyword evidence="3 11" id="KW-1134">Transmembrane beta strand</keyword>
<dbReference type="SMART" id="SM00965">
    <property type="entry name" value="STN"/>
    <property type="match status" value="1"/>
</dbReference>
<keyword evidence="15" id="KW-0675">Receptor</keyword>
<dbReference type="PANTHER" id="PTHR32552">
    <property type="entry name" value="FERRICHROME IRON RECEPTOR-RELATED"/>
    <property type="match status" value="1"/>
</dbReference>
<feature type="chain" id="PRO_5046400511" evidence="13">
    <location>
        <begin position="29"/>
        <end position="839"/>
    </location>
</feature>
<dbReference type="Pfam" id="PF07715">
    <property type="entry name" value="Plug"/>
    <property type="match status" value="1"/>
</dbReference>
<keyword evidence="13" id="KW-0732">Signal</keyword>
<evidence type="ECO:0000256" key="3">
    <source>
        <dbReference type="ARBA" id="ARBA00022452"/>
    </source>
</evidence>
<dbReference type="InterPro" id="IPR012910">
    <property type="entry name" value="Plug_dom"/>
</dbReference>
<gene>
    <name evidence="15" type="ORF">ACFQ00_11745</name>
</gene>
<feature type="domain" description="Secretin/TonB short N-terminal" evidence="14">
    <location>
        <begin position="62"/>
        <end position="113"/>
    </location>
</feature>
<evidence type="ECO:0000256" key="8">
    <source>
        <dbReference type="ARBA" id="ARBA00023077"/>
    </source>
</evidence>
<reference evidence="16" key="1">
    <citation type="journal article" date="2019" name="Int. J. Syst. Evol. Microbiol.">
        <title>The Global Catalogue of Microorganisms (GCM) 10K type strain sequencing project: providing services to taxonomists for standard genome sequencing and annotation.</title>
        <authorList>
            <consortium name="The Broad Institute Genomics Platform"/>
            <consortium name="The Broad Institute Genome Sequencing Center for Infectious Disease"/>
            <person name="Wu L."/>
            <person name="Ma J."/>
        </authorList>
    </citation>
    <scope>NUCLEOTIDE SEQUENCE [LARGE SCALE GENOMIC DNA]</scope>
    <source>
        <strain evidence="16">CCUG 52537</strain>
    </source>
</reference>
<evidence type="ECO:0000256" key="10">
    <source>
        <dbReference type="ARBA" id="ARBA00023237"/>
    </source>
</evidence>
<dbReference type="EMBL" id="JBHTIK010000005">
    <property type="protein sequence ID" value="MFD0849001.1"/>
    <property type="molecule type" value="Genomic_DNA"/>
</dbReference>
<keyword evidence="4" id="KW-0410">Iron transport</keyword>
<dbReference type="SUPFAM" id="SSF56935">
    <property type="entry name" value="Porins"/>
    <property type="match status" value="1"/>
</dbReference>
<evidence type="ECO:0000259" key="14">
    <source>
        <dbReference type="SMART" id="SM00965"/>
    </source>
</evidence>
<dbReference type="Gene3D" id="2.40.170.20">
    <property type="entry name" value="TonB-dependent receptor, beta-barrel domain"/>
    <property type="match status" value="1"/>
</dbReference>
<dbReference type="InterPro" id="IPR000531">
    <property type="entry name" value="Beta-barrel_TonB"/>
</dbReference>
<name>A0ABW3C5V9_SPHXN</name>
<keyword evidence="6" id="KW-0408">Iron</keyword>
<evidence type="ECO:0000313" key="16">
    <source>
        <dbReference type="Proteomes" id="UP001597124"/>
    </source>
</evidence>
<evidence type="ECO:0000256" key="4">
    <source>
        <dbReference type="ARBA" id="ARBA00022496"/>
    </source>
</evidence>
<evidence type="ECO:0000256" key="2">
    <source>
        <dbReference type="ARBA" id="ARBA00022448"/>
    </source>
</evidence>
<accession>A0ABW3C5V9</accession>
<evidence type="ECO:0000256" key="1">
    <source>
        <dbReference type="ARBA" id="ARBA00004571"/>
    </source>
</evidence>
<proteinExistence type="inferred from homology"/>